<feature type="binding site" evidence="10">
    <location>
        <position position="955"/>
    </location>
    <ligand>
        <name>ATP</name>
        <dbReference type="ChEBI" id="CHEBI:30616"/>
    </ligand>
</feature>
<evidence type="ECO:0000259" key="12">
    <source>
        <dbReference type="PROSITE" id="PS50011"/>
    </source>
</evidence>
<feature type="region of interest" description="Disordered" evidence="11">
    <location>
        <begin position="1"/>
        <end position="41"/>
    </location>
</feature>
<dbReference type="eggNOG" id="KOG0198">
    <property type="taxonomic scope" value="Eukaryota"/>
</dbReference>
<dbReference type="CDD" id="cd09534">
    <property type="entry name" value="SAM_Ste11_fungal"/>
    <property type="match status" value="1"/>
</dbReference>
<evidence type="ECO:0000256" key="6">
    <source>
        <dbReference type="ARBA" id="ARBA00022777"/>
    </source>
</evidence>
<feature type="compositionally biased region" description="Polar residues" evidence="11">
    <location>
        <begin position="249"/>
        <end position="260"/>
    </location>
</feature>
<feature type="compositionally biased region" description="Polar residues" evidence="11">
    <location>
        <begin position="297"/>
        <end position="326"/>
    </location>
</feature>
<reference evidence="14 15" key="1">
    <citation type="journal article" date="2011" name="J. Gen. Appl. Microbiol.">
        <title>Draft genome sequencing of the enigmatic basidiomycete Mixia osmundae.</title>
        <authorList>
            <person name="Nishida H."/>
            <person name="Nagatsuka Y."/>
            <person name="Sugiyama J."/>
        </authorList>
    </citation>
    <scope>NUCLEOTIDE SEQUENCE [LARGE SCALE GENOMIC DNA]</scope>
    <source>
        <strain evidence="15">CBS 9802 / IAM 14324 / JCM 22182 / KY 12970</strain>
    </source>
</reference>
<evidence type="ECO:0000256" key="9">
    <source>
        <dbReference type="ARBA" id="ARBA00048329"/>
    </source>
</evidence>
<feature type="compositionally biased region" description="Polar residues" evidence="11">
    <location>
        <begin position="604"/>
        <end position="617"/>
    </location>
</feature>
<feature type="region of interest" description="Disordered" evidence="11">
    <location>
        <begin position="881"/>
        <end position="917"/>
    </location>
</feature>
<dbReference type="InterPro" id="IPR017441">
    <property type="entry name" value="Protein_kinase_ATP_BS"/>
</dbReference>
<dbReference type="FunFam" id="1.10.510.10:FF:000334">
    <property type="entry name" value="Serine/threonine-protein kinase STE11"/>
    <property type="match status" value="1"/>
</dbReference>
<feature type="compositionally biased region" description="Low complexity" evidence="11">
    <location>
        <begin position="784"/>
        <end position="797"/>
    </location>
</feature>
<dbReference type="SUPFAM" id="SSF47769">
    <property type="entry name" value="SAM/Pointed domain"/>
    <property type="match status" value="1"/>
</dbReference>
<evidence type="ECO:0000259" key="13">
    <source>
        <dbReference type="PROSITE" id="PS50105"/>
    </source>
</evidence>
<dbReference type="InParanoid" id="G7DWM0"/>
<feature type="region of interest" description="Disordered" evidence="11">
    <location>
        <begin position="136"/>
        <end position="157"/>
    </location>
</feature>
<feature type="region of interest" description="Disordered" evidence="11">
    <location>
        <begin position="224"/>
        <end position="336"/>
    </location>
</feature>
<dbReference type="SMART" id="SM00220">
    <property type="entry name" value="S_TKc"/>
    <property type="match status" value="1"/>
</dbReference>
<dbReference type="InterPro" id="IPR008271">
    <property type="entry name" value="Ser/Thr_kinase_AS"/>
</dbReference>
<dbReference type="FunFam" id="3.30.200.20:FF:000387">
    <property type="entry name" value="Serine/threonine-protein kinase STE11"/>
    <property type="match status" value="1"/>
</dbReference>
<feature type="compositionally biased region" description="Low complexity" evidence="11">
    <location>
        <begin position="368"/>
        <end position="397"/>
    </location>
</feature>
<feature type="compositionally biased region" description="Low complexity" evidence="11">
    <location>
        <begin position="287"/>
        <end position="296"/>
    </location>
</feature>
<keyword evidence="15" id="KW-1185">Reference proteome</keyword>
<dbReference type="HOGENOM" id="CLU_003051_3_2_1"/>
<dbReference type="RefSeq" id="XP_014565953.1">
    <property type="nucleotide sequence ID" value="XM_014710467.1"/>
</dbReference>
<evidence type="ECO:0000256" key="3">
    <source>
        <dbReference type="ARBA" id="ARBA00022527"/>
    </source>
</evidence>
<dbReference type="InterPro" id="IPR013761">
    <property type="entry name" value="SAM/pointed_sf"/>
</dbReference>
<feature type="compositionally biased region" description="Polar residues" evidence="11">
    <location>
        <begin position="1"/>
        <end position="11"/>
    </location>
</feature>
<dbReference type="GO" id="GO:0004709">
    <property type="term" value="F:MAP kinase kinase kinase activity"/>
    <property type="evidence" value="ECO:0007669"/>
    <property type="project" value="UniProtKB-EC"/>
</dbReference>
<evidence type="ECO:0000256" key="8">
    <source>
        <dbReference type="ARBA" id="ARBA00047559"/>
    </source>
</evidence>
<evidence type="ECO:0000256" key="5">
    <source>
        <dbReference type="ARBA" id="ARBA00022741"/>
    </source>
</evidence>
<evidence type="ECO:0000313" key="14">
    <source>
        <dbReference type="EMBL" id="GAA94980.1"/>
    </source>
</evidence>
<feature type="domain" description="SAM" evidence="13">
    <location>
        <begin position="70"/>
        <end position="133"/>
    </location>
</feature>
<dbReference type="InterPro" id="IPR011009">
    <property type="entry name" value="Kinase-like_dom_sf"/>
</dbReference>
<feature type="region of interest" description="Disordered" evidence="11">
    <location>
        <begin position="714"/>
        <end position="771"/>
    </location>
</feature>
<dbReference type="SUPFAM" id="SSF56112">
    <property type="entry name" value="Protein kinase-like (PK-like)"/>
    <property type="match status" value="1"/>
</dbReference>
<comment type="caution">
    <text evidence="14">The sequence shown here is derived from an EMBL/GenBank/DDBJ whole genome shotgun (WGS) entry which is preliminary data.</text>
</comment>
<feature type="compositionally biased region" description="Low complexity" evidence="11">
    <location>
        <begin position="224"/>
        <end position="248"/>
    </location>
</feature>
<dbReference type="InterPro" id="IPR029458">
    <property type="entry name" value="Ras-bd_By2"/>
</dbReference>
<accession>G7DWM0</accession>
<feature type="compositionally biased region" description="Polar residues" evidence="11">
    <location>
        <begin position="759"/>
        <end position="770"/>
    </location>
</feature>
<dbReference type="PANTHER" id="PTHR11584">
    <property type="entry name" value="SERINE/THREONINE PROTEIN KINASE"/>
    <property type="match status" value="1"/>
</dbReference>
<keyword evidence="4" id="KW-0808">Transferase</keyword>
<dbReference type="Gene3D" id="1.10.150.50">
    <property type="entry name" value="Transcription Factor, Ets-1"/>
    <property type="match status" value="1"/>
</dbReference>
<comment type="catalytic activity">
    <reaction evidence="8">
        <text>L-threonyl-[protein] + ATP = O-phospho-L-threonyl-[protein] + ADP + H(+)</text>
        <dbReference type="Rhea" id="RHEA:46608"/>
        <dbReference type="Rhea" id="RHEA-COMP:11060"/>
        <dbReference type="Rhea" id="RHEA-COMP:11605"/>
        <dbReference type="ChEBI" id="CHEBI:15378"/>
        <dbReference type="ChEBI" id="CHEBI:30013"/>
        <dbReference type="ChEBI" id="CHEBI:30616"/>
        <dbReference type="ChEBI" id="CHEBI:61977"/>
        <dbReference type="ChEBI" id="CHEBI:456216"/>
        <dbReference type="EC" id="2.7.11.25"/>
    </reaction>
</comment>
<dbReference type="SMART" id="SM01304">
    <property type="entry name" value="Ras_bdg_2"/>
    <property type="match status" value="1"/>
</dbReference>
<evidence type="ECO:0000313" key="15">
    <source>
        <dbReference type="Proteomes" id="UP000009131"/>
    </source>
</evidence>
<dbReference type="OMA" id="ARHSMMR"/>
<dbReference type="EMBL" id="BABT02000052">
    <property type="protein sequence ID" value="GAA94980.1"/>
    <property type="molecule type" value="Genomic_DNA"/>
</dbReference>
<organism evidence="14 15">
    <name type="scientific">Mixia osmundae (strain CBS 9802 / IAM 14324 / JCM 22182 / KY 12970)</name>
    <dbReference type="NCBI Taxonomy" id="764103"/>
    <lineage>
        <taxon>Eukaryota</taxon>
        <taxon>Fungi</taxon>
        <taxon>Dikarya</taxon>
        <taxon>Basidiomycota</taxon>
        <taxon>Pucciniomycotina</taxon>
        <taxon>Mixiomycetes</taxon>
        <taxon>Mixiales</taxon>
        <taxon>Mixiaceae</taxon>
        <taxon>Mixia</taxon>
    </lineage>
</organism>
<dbReference type="PANTHER" id="PTHR11584:SF369">
    <property type="entry name" value="MITOGEN-ACTIVATED PROTEIN KINASE KINASE KINASE 19-RELATED"/>
    <property type="match status" value="1"/>
</dbReference>
<dbReference type="PROSITE" id="PS00107">
    <property type="entry name" value="PROTEIN_KINASE_ATP"/>
    <property type="match status" value="1"/>
</dbReference>
<evidence type="ECO:0000256" key="7">
    <source>
        <dbReference type="ARBA" id="ARBA00022840"/>
    </source>
</evidence>
<feature type="region of interest" description="Disordered" evidence="11">
    <location>
        <begin position="661"/>
        <end position="683"/>
    </location>
</feature>
<dbReference type="Pfam" id="PF14847">
    <property type="entry name" value="Ras_bdg_2"/>
    <property type="match status" value="1"/>
</dbReference>
<dbReference type="InterPro" id="IPR001660">
    <property type="entry name" value="SAM"/>
</dbReference>
<keyword evidence="5 10" id="KW-0547">Nucleotide-binding</keyword>
<evidence type="ECO:0000256" key="11">
    <source>
        <dbReference type="SAM" id="MobiDB-lite"/>
    </source>
</evidence>
<feature type="domain" description="Protein kinase" evidence="12">
    <location>
        <begin position="926"/>
        <end position="1190"/>
    </location>
</feature>
<comment type="catalytic activity">
    <reaction evidence="9">
        <text>L-seryl-[protein] + ATP = O-phospho-L-seryl-[protein] + ADP + H(+)</text>
        <dbReference type="Rhea" id="RHEA:17989"/>
        <dbReference type="Rhea" id="RHEA-COMP:9863"/>
        <dbReference type="Rhea" id="RHEA-COMP:11604"/>
        <dbReference type="ChEBI" id="CHEBI:15378"/>
        <dbReference type="ChEBI" id="CHEBI:29999"/>
        <dbReference type="ChEBI" id="CHEBI:30616"/>
        <dbReference type="ChEBI" id="CHEBI:83421"/>
        <dbReference type="ChEBI" id="CHEBI:456216"/>
        <dbReference type="EC" id="2.7.11.25"/>
    </reaction>
</comment>
<feature type="region of interest" description="Disordered" evidence="11">
    <location>
        <begin position="569"/>
        <end position="648"/>
    </location>
</feature>
<dbReference type="Gene3D" id="3.10.20.90">
    <property type="entry name" value="Phosphatidylinositol 3-kinase Catalytic Subunit, Chain A, domain 1"/>
    <property type="match status" value="1"/>
</dbReference>
<dbReference type="GO" id="GO:0005524">
    <property type="term" value="F:ATP binding"/>
    <property type="evidence" value="ECO:0007669"/>
    <property type="project" value="UniProtKB-UniRule"/>
</dbReference>
<dbReference type="Proteomes" id="UP000009131">
    <property type="component" value="Unassembled WGS sequence"/>
</dbReference>
<keyword evidence="6" id="KW-0418">Kinase</keyword>
<feature type="compositionally biased region" description="Low complexity" evidence="11">
    <location>
        <begin position="20"/>
        <end position="34"/>
    </location>
</feature>
<dbReference type="PROSITE" id="PS00108">
    <property type="entry name" value="PROTEIN_KINASE_ST"/>
    <property type="match status" value="1"/>
</dbReference>
<feature type="compositionally biased region" description="Low complexity" evidence="11">
    <location>
        <begin position="821"/>
        <end position="834"/>
    </location>
</feature>
<dbReference type="PROSITE" id="PS50105">
    <property type="entry name" value="SAM_DOMAIN"/>
    <property type="match status" value="1"/>
</dbReference>
<feature type="compositionally biased region" description="Basic and acidic residues" evidence="11">
    <location>
        <begin position="887"/>
        <end position="908"/>
    </location>
</feature>
<evidence type="ECO:0000256" key="2">
    <source>
        <dbReference type="ARBA" id="ARBA00012406"/>
    </source>
</evidence>
<dbReference type="EC" id="2.7.11.25" evidence="2"/>
<protein>
    <recommendedName>
        <fullName evidence="2">mitogen-activated protein kinase kinase kinase</fullName>
        <ecNumber evidence="2">2.7.11.25</ecNumber>
    </recommendedName>
</protein>
<feature type="region of interest" description="Disordered" evidence="11">
    <location>
        <begin position="784"/>
        <end position="840"/>
    </location>
</feature>
<dbReference type="AlphaFoldDB" id="G7DWM0"/>
<evidence type="ECO:0000256" key="1">
    <source>
        <dbReference type="ARBA" id="ARBA00006529"/>
    </source>
</evidence>
<feature type="compositionally biased region" description="Pro residues" evidence="11">
    <location>
        <begin position="269"/>
        <end position="286"/>
    </location>
</feature>
<dbReference type="SMART" id="SM00454">
    <property type="entry name" value="SAM"/>
    <property type="match status" value="1"/>
</dbReference>
<dbReference type="PROSITE" id="PS50011">
    <property type="entry name" value="PROTEIN_KINASE_DOM"/>
    <property type="match status" value="1"/>
</dbReference>
<dbReference type="Pfam" id="PF00536">
    <property type="entry name" value="SAM_1"/>
    <property type="match status" value="1"/>
</dbReference>
<feature type="region of interest" description="Disordered" evidence="11">
    <location>
        <begin position="1189"/>
        <end position="1213"/>
    </location>
</feature>
<evidence type="ECO:0000256" key="10">
    <source>
        <dbReference type="PROSITE-ProRule" id="PRU10141"/>
    </source>
</evidence>
<dbReference type="InterPro" id="IPR000719">
    <property type="entry name" value="Prot_kinase_dom"/>
</dbReference>
<proteinExistence type="inferred from homology"/>
<feature type="region of interest" description="Disordered" evidence="11">
    <location>
        <begin position="350"/>
        <end position="399"/>
    </location>
</feature>
<keyword evidence="7 10" id="KW-0067">ATP-binding</keyword>
<gene>
    <name evidence="14" type="primary">Mo01635</name>
    <name evidence="14" type="ORF">E5Q_01635</name>
</gene>
<dbReference type="OrthoDB" id="266718at2759"/>
<feature type="region of interest" description="Disordered" evidence="11">
    <location>
        <begin position="190"/>
        <end position="212"/>
    </location>
</feature>
<feature type="compositionally biased region" description="Low complexity" evidence="11">
    <location>
        <begin position="745"/>
        <end position="758"/>
    </location>
</feature>
<sequence length="1213" mass="129944">MSRKSSVSSAPHSPLREAFVASPVSSSTRSPTRANYGLAGPQGANGATLEVPDGSSAFGHQTRLQWVLSWGDKEVARWLEENKCGAHAQTFRNNDITGAVLLDVDQSALKELGVQSVGDRIKIVVAVKKLRQACSTSSLAPPSPSHKAGYTSPQLSPQRAAFARTNSPLSNTFAPSETALGARRLAASKGTYRIPPPLHLPSSSSRDKLGQAYQSASAASIATGTQSAQPFPSASSSNGSNVSIAVNGHTTMRGQDSPTTGAPRVASTLPPPAPPPKSSLPPPPGTAPRSRSGSSAQAPSIQTTTPSPVVATQPSVFGSSLTNPETQAPVRLERKASRSGHIFSNVTALGLSHRRGSSQSNNPLTGTGLVNPNSLPSLSSSRSGSYSSATVSTSTYSHPYAQTSSPAYDSFSTGSRQGQEARKDVGYIVGKGSFAKPSTPGGLVSVSAASNALPLEDVLRKTVKFIGDDGISKLVSVDDARDANEIMYKALRKFGKISAGQRPSPAAYTGNDTFVEMEGWGVFASSSDGQVKALTESELIGICQSISRPERQRGLTLRRLHHLANTEDWRSKHPTLRHKSEESQTDFAPQPMSPAPMIRDSRVPLTSVQPASPVKSTYSDEEQDYQHHGLSSQQSAERKRQTQQNRASTISVMSGLLDWSDAMSGADASPQPGQAGSQKGPLRSFLGHRPTSELISSYLADYFPAAEKKMLSKTARTSMRKSMAKRQSYLEPKSGEGLPRSWQNSVGSSRFSGSSTGSQRFNRTSGSDGTSLYEVNELGELLGTTSISPIHSPPTISEPELDGETSTASNRPSLRSHHSGSSRLSTSSRLSVARSGRDSDGASLLTVDEVTAELENRRLSTTSWMLDEDDDEDDDLEQELATSLSPDLDRIEPADVAEAKESEDRKPDAAGPQAITSKGSKASIKWIKGVLIGQGSFGQVSLGMNATNGTLMAVKQVERPTGSSHNEERRKAMIVALEREIDLLKTLQHENIVQYLDSSLDENHLNIFLEYVAGGSVTALLGRYGSFEETLVRNFLRGILQGLNYLHEKGIIHRDIKGANILVDNKGVVKISDFGISKRVEDGILSTVRIHRPSMQGSAFWMSPEAVKQTTYTNKADIWSTGCLVVEMLTGSHPWANLTQMQAIFRIGQSTSPEMPEDISSEAEDFLSQTFRLNHEERPSALALLHHPFLRGDTDPSQTPTVASFPDTPHASK</sequence>
<evidence type="ECO:0000256" key="4">
    <source>
        <dbReference type="ARBA" id="ARBA00022679"/>
    </source>
</evidence>
<name>G7DWM0_MIXOS</name>
<keyword evidence="3" id="KW-0723">Serine/threonine-protein kinase</keyword>
<comment type="similarity">
    <text evidence="1">Belongs to the protein kinase superfamily. STE Ser/Thr protein kinase family. MAP kinase kinase kinase subfamily.</text>
</comment>
<dbReference type="Gene3D" id="1.10.510.10">
    <property type="entry name" value="Transferase(Phosphotransferase) domain 1"/>
    <property type="match status" value="1"/>
</dbReference>
<dbReference type="Pfam" id="PF00069">
    <property type="entry name" value="Pkinase"/>
    <property type="match status" value="1"/>
</dbReference>
<reference evidence="14 15" key="2">
    <citation type="journal article" date="2012" name="Open Biol.">
        <title>Characteristics of nucleosomes and linker DNA regions on the genome of the basidiomycete Mixia osmundae revealed by mono- and dinucleosome mapping.</title>
        <authorList>
            <person name="Nishida H."/>
            <person name="Kondo S."/>
            <person name="Matsumoto T."/>
            <person name="Suzuki Y."/>
            <person name="Yoshikawa H."/>
            <person name="Taylor T.D."/>
            <person name="Sugiyama J."/>
        </authorList>
    </citation>
    <scope>NUCLEOTIDE SEQUENCE [LARGE SCALE GENOMIC DNA]</scope>
    <source>
        <strain evidence="15">CBS 9802 / IAM 14324 / JCM 22182 / KY 12970</strain>
    </source>
</reference>
<dbReference type="STRING" id="764103.G7DWM0"/>